<dbReference type="GO" id="GO:0016987">
    <property type="term" value="F:sigma factor activity"/>
    <property type="evidence" value="ECO:0007669"/>
    <property type="project" value="UniProtKB-KW"/>
</dbReference>
<proteinExistence type="inferred from homology"/>
<dbReference type="InterPro" id="IPR036388">
    <property type="entry name" value="WH-like_DNA-bd_sf"/>
</dbReference>
<reference evidence="8" key="2">
    <citation type="submission" date="2021-04" db="EMBL/GenBank/DDBJ databases">
        <authorList>
            <person name="Gilroy R."/>
        </authorList>
    </citation>
    <scope>NUCLEOTIDE SEQUENCE</scope>
    <source>
        <strain evidence="8">CHK192-19661</strain>
    </source>
</reference>
<evidence type="ECO:0000256" key="4">
    <source>
        <dbReference type="ARBA" id="ARBA00023125"/>
    </source>
</evidence>
<dbReference type="InterPro" id="IPR013324">
    <property type="entry name" value="RNA_pol_sigma_r3/r4-like"/>
</dbReference>
<dbReference type="Proteomes" id="UP000824025">
    <property type="component" value="Unassembled WGS sequence"/>
</dbReference>
<evidence type="ECO:0000256" key="2">
    <source>
        <dbReference type="ARBA" id="ARBA00023015"/>
    </source>
</evidence>
<dbReference type="AlphaFoldDB" id="A0A9D2D6G2"/>
<evidence type="ECO:0000259" key="7">
    <source>
        <dbReference type="Pfam" id="PF04542"/>
    </source>
</evidence>
<accession>A0A9D2D6G2</accession>
<evidence type="ECO:0000313" key="8">
    <source>
        <dbReference type="EMBL" id="HIZ09389.1"/>
    </source>
</evidence>
<gene>
    <name evidence="8" type="ORF">H9726_02755</name>
</gene>
<dbReference type="Gene3D" id="1.10.1740.10">
    <property type="match status" value="1"/>
</dbReference>
<dbReference type="PANTHER" id="PTHR43133:SF51">
    <property type="entry name" value="RNA POLYMERASE SIGMA FACTOR"/>
    <property type="match status" value="1"/>
</dbReference>
<keyword evidence="4 6" id="KW-0238">DNA-binding</keyword>
<keyword evidence="2 6" id="KW-0805">Transcription regulation</keyword>
<dbReference type="Pfam" id="PF04542">
    <property type="entry name" value="Sigma70_r2"/>
    <property type="match status" value="1"/>
</dbReference>
<dbReference type="InterPro" id="IPR000838">
    <property type="entry name" value="RNA_pol_sigma70_ECF_CS"/>
</dbReference>
<keyword evidence="3 6" id="KW-0731">Sigma factor</keyword>
<evidence type="ECO:0000313" key="9">
    <source>
        <dbReference type="Proteomes" id="UP000824025"/>
    </source>
</evidence>
<dbReference type="PANTHER" id="PTHR43133">
    <property type="entry name" value="RNA POLYMERASE ECF-TYPE SIGMA FACTO"/>
    <property type="match status" value="1"/>
</dbReference>
<dbReference type="PROSITE" id="PS01063">
    <property type="entry name" value="SIGMA70_ECF"/>
    <property type="match status" value="1"/>
</dbReference>
<dbReference type="InterPro" id="IPR013325">
    <property type="entry name" value="RNA_pol_sigma_r2"/>
</dbReference>
<comment type="caution">
    <text evidence="8">The sequence shown here is derived from an EMBL/GenBank/DDBJ whole genome shotgun (WGS) entry which is preliminary data.</text>
</comment>
<dbReference type="Gene3D" id="1.10.10.10">
    <property type="entry name" value="Winged helix-like DNA-binding domain superfamily/Winged helix DNA-binding domain"/>
    <property type="match status" value="1"/>
</dbReference>
<organism evidence="8 9">
    <name type="scientific">Candidatus Borkfalkia avicola</name>
    <dbReference type="NCBI Taxonomy" id="2838503"/>
    <lineage>
        <taxon>Bacteria</taxon>
        <taxon>Bacillati</taxon>
        <taxon>Bacillota</taxon>
        <taxon>Clostridia</taxon>
        <taxon>Christensenellales</taxon>
        <taxon>Christensenellaceae</taxon>
        <taxon>Candidatus Borkfalkia</taxon>
    </lineage>
</organism>
<dbReference type="NCBIfam" id="TIGR02937">
    <property type="entry name" value="sigma70-ECF"/>
    <property type="match status" value="1"/>
</dbReference>
<dbReference type="InterPro" id="IPR039425">
    <property type="entry name" value="RNA_pol_sigma-70-like"/>
</dbReference>
<feature type="domain" description="RNA polymerase sigma-70 region 2" evidence="7">
    <location>
        <begin position="23"/>
        <end position="90"/>
    </location>
</feature>
<sequence>MNEKLERKIAALKGGDRSAFDYIYEHTHRAVYFAVFSIVRDRMHAEDILQETYLRALSSLEQYRAGTNFPAWLRSVGRSLALNHLKKHAREVATDFEEDAWKYGTQETELPYIFDVARRLLSEEEYEILMLCRLSGYKRREVAAMLALPVGTVTWKYNEALKKLKAYLIKEGGK</sequence>
<dbReference type="InterPro" id="IPR014284">
    <property type="entry name" value="RNA_pol_sigma-70_dom"/>
</dbReference>
<dbReference type="EMBL" id="DXCF01000015">
    <property type="protein sequence ID" value="HIZ09389.1"/>
    <property type="molecule type" value="Genomic_DNA"/>
</dbReference>
<evidence type="ECO:0000256" key="3">
    <source>
        <dbReference type="ARBA" id="ARBA00023082"/>
    </source>
</evidence>
<reference evidence="8" key="1">
    <citation type="journal article" date="2021" name="PeerJ">
        <title>Extensive microbial diversity within the chicken gut microbiome revealed by metagenomics and culture.</title>
        <authorList>
            <person name="Gilroy R."/>
            <person name="Ravi A."/>
            <person name="Getino M."/>
            <person name="Pursley I."/>
            <person name="Horton D.L."/>
            <person name="Alikhan N.F."/>
            <person name="Baker D."/>
            <person name="Gharbi K."/>
            <person name="Hall N."/>
            <person name="Watson M."/>
            <person name="Adriaenssens E.M."/>
            <person name="Foster-Nyarko E."/>
            <person name="Jarju S."/>
            <person name="Secka A."/>
            <person name="Antonio M."/>
            <person name="Oren A."/>
            <person name="Chaudhuri R.R."/>
            <person name="La Ragione R."/>
            <person name="Hildebrand F."/>
            <person name="Pallen M.J."/>
        </authorList>
    </citation>
    <scope>NUCLEOTIDE SEQUENCE</scope>
    <source>
        <strain evidence="8">CHK192-19661</strain>
    </source>
</reference>
<dbReference type="GO" id="GO:0006352">
    <property type="term" value="P:DNA-templated transcription initiation"/>
    <property type="evidence" value="ECO:0007669"/>
    <property type="project" value="InterPro"/>
</dbReference>
<dbReference type="SUPFAM" id="SSF88659">
    <property type="entry name" value="Sigma3 and sigma4 domains of RNA polymerase sigma factors"/>
    <property type="match status" value="1"/>
</dbReference>
<evidence type="ECO:0000256" key="1">
    <source>
        <dbReference type="ARBA" id="ARBA00010641"/>
    </source>
</evidence>
<protein>
    <recommendedName>
        <fullName evidence="6">RNA polymerase sigma factor</fullName>
    </recommendedName>
</protein>
<name>A0A9D2D6G2_9FIRM</name>
<dbReference type="InterPro" id="IPR007627">
    <property type="entry name" value="RNA_pol_sigma70_r2"/>
</dbReference>
<keyword evidence="5 6" id="KW-0804">Transcription</keyword>
<dbReference type="GO" id="GO:0003677">
    <property type="term" value="F:DNA binding"/>
    <property type="evidence" value="ECO:0007669"/>
    <property type="project" value="UniProtKB-KW"/>
</dbReference>
<evidence type="ECO:0000256" key="6">
    <source>
        <dbReference type="RuleBase" id="RU000716"/>
    </source>
</evidence>
<dbReference type="SUPFAM" id="SSF88946">
    <property type="entry name" value="Sigma2 domain of RNA polymerase sigma factors"/>
    <property type="match status" value="1"/>
</dbReference>
<comment type="similarity">
    <text evidence="1 6">Belongs to the sigma-70 factor family. ECF subfamily.</text>
</comment>
<evidence type="ECO:0000256" key="5">
    <source>
        <dbReference type="ARBA" id="ARBA00023163"/>
    </source>
</evidence>